<dbReference type="OrthoDB" id="377915at2157"/>
<keyword evidence="1" id="KW-1133">Transmembrane helix</keyword>
<feature type="transmembrane region" description="Helical" evidence="1">
    <location>
        <begin position="6"/>
        <end position="27"/>
    </location>
</feature>
<dbReference type="Proteomes" id="UP000250134">
    <property type="component" value="Chromosome"/>
</dbReference>
<dbReference type="KEGG" id="tgg:A3K92_06370"/>
<dbReference type="EMBL" id="CP014855">
    <property type="protein sequence ID" value="ASJ01132.1"/>
    <property type="molecule type" value="Genomic_DNA"/>
</dbReference>
<keyword evidence="3" id="KW-1185">Reference proteome</keyword>
<dbReference type="AlphaFoldDB" id="A0A2Z2M9I5"/>
<name>A0A2Z2M9I5_THEGO</name>
<dbReference type="RefSeq" id="WP_088885470.1">
    <property type="nucleotide sequence ID" value="NZ_CP014855.1"/>
</dbReference>
<reference evidence="2 3" key="1">
    <citation type="submission" date="2016-03" db="EMBL/GenBank/DDBJ databases">
        <title>Complete genome sequence of Thermococcus gorgonarius.</title>
        <authorList>
            <person name="Oger P.M."/>
        </authorList>
    </citation>
    <scope>NUCLEOTIDE SEQUENCE [LARGE SCALE GENOMIC DNA]</scope>
    <source>
        <strain evidence="2 3">W-12</strain>
    </source>
</reference>
<proteinExistence type="predicted"/>
<organism evidence="2 3">
    <name type="scientific">Thermococcus gorgonarius</name>
    <dbReference type="NCBI Taxonomy" id="71997"/>
    <lineage>
        <taxon>Archaea</taxon>
        <taxon>Methanobacteriati</taxon>
        <taxon>Methanobacteriota</taxon>
        <taxon>Thermococci</taxon>
        <taxon>Thermococcales</taxon>
        <taxon>Thermococcaceae</taxon>
        <taxon>Thermococcus</taxon>
    </lineage>
</organism>
<evidence type="ECO:0000256" key="1">
    <source>
        <dbReference type="SAM" id="Phobius"/>
    </source>
</evidence>
<protein>
    <submittedName>
        <fullName evidence="2">Uncharacterized protein</fullName>
    </submittedName>
</protein>
<dbReference type="GeneID" id="33332160"/>
<keyword evidence="1" id="KW-0812">Transmembrane</keyword>
<feature type="transmembrane region" description="Helical" evidence="1">
    <location>
        <begin position="77"/>
        <end position="99"/>
    </location>
</feature>
<sequence length="100" mass="11259">MIPVEYLLGAGYGISLWLITSGLLKYIKGPKRFAFVLEKDTLNPLPEEELPEDVREYKNRLEESFKRSVLERTRKTAIVELLIGVVLLIVTAAITLALAT</sequence>
<keyword evidence="1" id="KW-0472">Membrane</keyword>
<evidence type="ECO:0000313" key="3">
    <source>
        <dbReference type="Proteomes" id="UP000250134"/>
    </source>
</evidence>
<accession>A0A2Z2M9I5</accession>
<gene>
    <name evidence="2" type="ORF">A3K92_06370</name>
</gene>
<evidence type="ECO:0000313" key="2">
    <source>
        <dbReference type="EMBL" id="ASJ01132.1"/>
    </source>
</evidence>